<dbReference type="InterPro" id="IPR031350">
    <property type="entry name" value="Goodbye_dom"/>
</dbReference>
<dbReference type="Proteomes" id="UP000007431">
    <property type="component" value="Unassembled WGS sequence"/>
</dbReference>
<proteinExistence type="predicted"/>
<reference evidence="3 4" key="1">
    <citation type="journal article" date="2010" name="Nat. Biotechnol.">
        <title>Genome sequence of the model mushroom Schizophyllum commune.</title>
        <authorList>
            <person name="Ohm R.A."/>
            <person name="de Jong J.F."/>
            <person name="Lugones L.G."/>
            <person name="Aerts A."/>
            <person name="Kothe E."/>
            <person name="Stajich J.E."/>
            <person name="de Vries R.P."/>
            <person name="Record E."/>
            <person name="Levasseur A."/>
            <person name="Baker S.E."/>
            <person name="Bartholomew K.A."/>
            <person name="Coutinho P.M."/>
            <person name="Erdmann S."/>
            <person name="Fowler T.J."/>
            <person name="Gathman A.C."/>
            <person name="Lombard V."/>
            <person name="Henrissat B."/>
            <person name="Knabe N."/>
            <person name="Kuees U."/>
            <person name="Lilly W.W."/>
            <person name="Lindquist E."/>
            <person name="Lucas S."/>
            <person name="Magnuson J.K."/>
            <person name="Piumi F."/>
            <person name="Raudaskoski M."/>
            <person name="Salamov A."/>
            <person name="Schmutz J."/>
            <person name="Schwarze F.W.M.R."/>
            <person name="vanKuyk P.A."/>
            <person name="Horton J.S."/>
            <person name="Grigoriev I.V."/>
            <person name="Woesten H.A.B."/>
        </authorList>
    </citation>
    <scope>NUCLEOTIDE SEQUENCE [LARGE SCALE GENOMIC DNA]</scope>
    <source>
        <strain evidence="4">H4-8 / FGSC 9210</strain>
    </source>
</reference>
<sequence>MSTSKSSEPHVRDPQAYSRIRAGRWGLSTPVDFHQMRLPVALAVVGAYYPESRNTAKAVSPSADGRHGLFQRLSLPYIFRRLSRNPGPSSGGSPTVSVRPTPPAPESDILRTPPTLAVDDSNLAPVADSVSRSLVADLPEIGTASVDVVGTPTSDLDATDDVPATLNDNPGALTDVDDAPADDPMTEMWNEAVAEWQRKTDVDLTAPDSMLFSSKDAIVSYIAEMEEEEEESKQGRWRKLHDHLLPLARIFERLCAPIGETLSTTAFPPSKVIFSAVGMIIHVYIRTHEEHEQIVDAFDEIRNHLQIIEAVGANSRQCLHGANVKLLAQILNVLGVIVRLRRNNYGEERKNTSEMEYCFKHVLQVARDIQDNNTSNLAILRSMEHMFLCQVETLRGPFKMERNNAWLGFQDPSPRMSKLLNDRAASTGLWLFESEVFAAFKERRIQVLMLYGSAPPRFES</sequence>
<evidence type="ECO:0000313" key="4">
    <source>
        <dbReference type="Proteomes" id="UP000007431"/>
    </source>
</evidence>
<dbReference type="KEGG" id="scm:SCHCO_02736488"/>
<evidence type="ECO:0000259" key="2">
    <source>
        <dbReference type="Pfam" id="PF17109"/>
    </source>
</evidence>
<evidence type="ECO:0000313" key="3">
    <source>
        <dbReference type="EMBL" id="EFI95432.1"/>
    </source>
</evidence>
<keyword evidence="4" id="KW-1185">Reference proteome</keyword>
<dbReference type="AlphaFoldDB" id="D8QAM6"/>
<evidence type="ECO:0000256" key="1">
    <source>
        <dbReference type="SAM" id="MobiDB-lite"/>
    </source>
</evidence>
<accession>D8QAM6</accession>
<dbReference type="HOGENOM" id="CLU_594677_0_0_1"/>
<organism evidence="4">
    <name type="scientific">Schizophyllum commune (strain H4-8 / FGSC 9210)</name>
    <name type="common">Split gill fungus</name>
    <dbReference type="NCBI Taxonomy" id="578458"/>
    <lineage>
        <taxon>Eukaryota</taxon>
        <taxon>Fungi</taxon>
        <taxon>Dikarya</taxon>
        <taxon>Basidiomycota</taxon>
        <taxon>Agaricomycotina</taxon>
        <taxon>Agaricomycetes</taxon>
        <taxon>Agaricomycetidae</taxon>
        <taxon>Agaricales</taxon>
        <taxon>Schizophyllaceae</taxon>
        <taxon>Schizophyllum</taxon>
    </lineage>
</organism>
<feature type="region of interest" description="Disordered" evidence="1">
    <location>
        <begin position="152"/>
        <end position="175"/>
    </location>
</feature>
<dbReference type="Pfam" id="PF17109">
    <property type="entry name" value="Goodbye"/>
    <property type="match status" value="1"/>
</dbReference>
<name>D8QAM6_SCHCM</name>
<dbReference type="EMBL" id="GL377308">
    <property type="protein sequence ID" value="EFI95432.1"/>
    <property type="molecule type" value="Genomic_DNA"/>
</dbReference>
<feature type="domain" description="Fungal STAND N-terminal Goodbye" evidence="2">
    <location>
        <begin position="189"/>
        <end position="308"/>
    </location>
</feature>
<gene>
    <name evidence="3" type="ORF">SCHCODRAFT_236280</name>
</gene>
<dbReference type="OrthoDB" id="7464126at2759"/>
<feature type="region of interest" description="Disordered" evidence="1">
    <location>
        <begin position="81"/>
        <end position="117"/>
    </location>
</feature>
<dbReference type="VEuPathDB" id="FungiDB:SCHCODRAFT_02736488"/>
<dbReference type="GeneID" id="9588919"/>
<protein>
    <recommendedName>
        <fullName evidence="2">Fungal STAND N-terminal Goodbye domain-containing protein</fullName>
    </recommendedName>
</protein>
<dbReference type="InParanoid" id="D8QAM6"/>